<evidence type="ECO:0000256" key="6">
    <source>
        <dbReference type="ARBA" id="ARBA00022729"/>
    </source>
</evidence>
<evidence type="ECO:0000256" key="4">
    <source>
        <dbReference type="ARBA" id="ARBA00016202"/>
    </source>
</evidence>
<protein>
    <recommendedName>
        <fullName evidence="4">Outer-membrane lipoprotein LolB</fullName>
    </recommendedName>
</protein>
<evidence type="ECO:0000313" key="14">
    <source>
        <dbReference type="EMBL" id="GAA4339228.1"/>
    </source>
</evidence>
<evidence type="ECO:0000256" key="9">
    <source>
        <dbReference type="ARBA" id="ARBA00023139"/>
    </source>
</evidence>
<evidence type="ECO:0000256" key="2">
    <source>
        <dbReference type="ARBA" id="ARBA00009696"/>
    </source>
</evidence>
<evidence type="ECO:0000256" key="3">
    <source>
        <dbReference type="ARBA" id="ARBA00011245"/>
    </source>
</evidence>
<comment type="similarity">
    <text evidence="2">Belongs to the LolB family.</text>
</comment>
<name>A0ABP8HI11_9BURK</name>
<dbReference type="Gene3D" id="2.50.20.10">
    <property type="entry name" value="Lipoprotein localisation LolA/LolB/LppX"/>
    <property type="match status" value="1"/>
</dbReference>
<feature type="chain" id="PRO_5046414982" description="Outer-membrane lipoprotein LolB" evidence="13">
    <location>
        <begin position="25"/>
        <end position="194"/>
    </location>
</feature>
<keyword evidence="15" id="KW-1185">Reference proteome</keyword>
<dbReference type="Proteomes" id="UP001501671">
    <property type="component" value="Unassembled WGS sequence"/>
</dbReference>
<dbReference type="EMBL" id="BAABFO010000021">
    <property type="protein sequence ID" value="GAA4339228.1"/>
    <property type="molecule type" value="Genomic_DNA"/>
</dbReference>
<evidence type="ECO:0000256" key="13">
    <source>
        <dbReference type="SAM" id="SignalP"/>
    </source>
</evidence>
<evidence type="ECO:0000256" key="11">
    <source>
        <dbReference type="ARBA" id="ARBA00023237"/>
    </source>
</evidence>
<keyword evidence="6 13" id="KW-0732">Signal</keyword>
<accession>A0ABP8HI11</accession>
<evidence type="ECO:0000256" key="12">
    <source>
        <dbReference type="ARBA" id="ARBA00023288"/>
    </source>
</evidence>
<evidence type="ECO:0000256" key="8">
    <source>
        <dbReference type="ARBA" id="ARBA00023136"/>
    </source>
</evidence>
<evidence type="ECO:0000256" key="1">
    <source>
        <dbReference type="ARBA" id="ARBA00004459"/>
    </source>
</evidence>
<keyword evidence="5" id="KW-0813">Transport</keyword>
<comment type="caution">
    <text evidence="14">The sequence shown here is derived from an EMBL/GenBank/DDBJ whole genome shotgun (WGS) entry which is preliminary data.</text>
</comment>
<gene>
    <name evidence="14" type="primary">lolB</name>
    <name evidence="14" type="ORF">GCM10023144_37240</name>
</gene>
<evidence type="ECO:0000256" key="5">
    <source>
        <dbReference type="ARBA" id="ARBA00022448"/>
    </source>
</evidence>
<dbReference type="PROSITE" id="PS51257">
    <property type="entry name" value="PROKAR_LIPOPROTEIN"/>
    <property type="match status" value="1"/>
</dbReference>
<dbReference type="CDD" id="cd16326">
    <property type="entry name" value="LolB"/>
    <property type="match status" value="1"/>
</dbReference>
<comment type="subunit">
    <text evidence="3">Monomer.</text>
</comment>
<organism evidence="14 15">
    <name type="scientific">Pigmentiphaga soli</name>
    <dbReference type="NCBI Taxonomy" id="1007095"/>
    <lineage>
        <taxon>Bacteria</taxon>
        <taxon>Pseudomonadati</taxon>
        <taxon>Pseudomonadota</taxon>
        <taxon>Betaproteobacteria</taxon>
        <taxon>Burkholderiales</taxon>
        <taxon>Alcaligenaceae</taxon>
        <taxon>Pigmentiphaga</taxon>
    </lineage>
</organism>
<keyword evidence="11" id="KW-0998">Cell outer membrane</keyword>
<keyword evidence="12 14" id="KW-0449">Lipoprotein</keyword>
<comment type="subcellular location">
    <subcellularLocation>
        <location evidence="1">Cell outer membrane</location>
        <topology evidence="1">Lipid-anchor</topology>
    </subcellularLocation>
</comment>
<evidence type="ECO:0000256" key="10">
    <source>
        <dbReference type="ARBA" id="ARBA00023186"/>
    </source>
</evidence>
<keyword evidence="9" id="KW-0564">Palmitate</keyword>
<keyword evidence="10" id="KW-0143">Chaperone</keyword>
<dbReference type="InterPro" id="IPR004565">
    <property type="entry name" value="OM_lipoprot_LolB"/>
</dbReference>
<dbReference type="InterPro" id="IPR029046">
    <property type="entry name" value="LolA/LolB/LppX"/>
</dbReference>
<proteinExistence type="inferred from homology"/>
<evidence type="ECO:0000313" key="15">
    <source>
        <dbReference type="Proteomes" id="UP001501671"/>
    </source>
</evidence>
<reference evidence="15" key="1">
    <citation type="journal article" date="2019" name="Int. J. Syst. Evol. Microbiol.">
        <title>The Global Catalogue of Microorganisms (GCM) 10K type strain sequencing project: providing services to taxonomists for standard genome sequencing and annotation.</title>
        <authorList>
            <consortium name="The Broad Institute Genomics Platform"/>
            <consortium name="The Broad Institute Genome Sequencing Center for Infectious Disease"/>
            <person name="Wu L."/>
            <person name="Ma J."/>
        </authorList>
    </citation>
    <scope>NUCLEOTIDE SEQUENCE [LARGE SCALE GENOMIC DNA]</scope>
    <source>
        <strain evidence="15">JCM 17666</strain>
    </source>
</reference>
<feature type="signal peptide" evidence="13">
    <location>
        <begin position="1"/>
        <end position="24"/>
    </location>
</feature>
<evidence type="ECO:0000256" key="7">
    <source>
        <dbReference type="ARBA" id="ARBA00022927"/>
    </source>
</evidence>
<sequence>MGCRAALRGIGALAAAAMLLAGCAAPRPIPAEGGGAALSRVGRFALRIDEPGGKQNAVQGGFAWRDDGRKLVLDLVSPLGATLARVEAGPGQALLRESNGKETRADNPDALVAIVLGKPIPVEGLRDWLRGELAKQPPAEVAERDAGGRPLAFEQGGWRVRARDYDTAGPTRLQMARTEPTGEDVDLRLVIDPE</sequence>
<dbReference type="SUPFAM" id="SSF89392">
    <property type="entry name" value="Prokaryotic lipoproteins and lipoprotein localization factors"/>
    <property type="match status" value="1"/>
</dbReference>
<keyword evidence="8" id="KW-0472">Membrane</keyword>
<keyword evidence="7" id="KW-0653">Protein transport</keyword>
<dbReference type="Pfam" id="PF03550">
    <property type="entry name" value="LolB"/>
    <property type="match status" value="1"/>
</dbReference>